<dbReference type="OrthoDB" id="5329940at2"/>
<accession>A0A0K2X9V8</accession>
<evidence type="ECO:0000313" key="5">
    <source>
        <dbReference type="Proteomes" id="UP000041394"/>
    </source>
</evidence>
<keyword evidence="4" id="KW-1185">Reference proteome</keyword>
<dbReference type="Proteomes" id="UP000038622">
    <property type="component" value="Unassembled WGS sequence"/>
</dbReference>
<dbReference type="STRING" id="1578720.HAL011_15110"/>
<evidence type="ECO:0000313" key="3">
    <source>
        <dbReference type="EMBL" id="CRF44419.1"/>
    </source>
</evidence>
<organism evidence="2 6">
    <name type="scientific">Helicobacter ailurogastricus</name>
    <dbReference type="NCBI Taxonomy" id="1578720"/>
    <lineage>
        <taxon>Bacteria</taxon>
        <taxon>Pseudomonadati</taxon>
        <taxon>Campylobacterota</taxon>
        <taxon>Epsilonproteobacteria</taxon>
        <taxon>Campylobacterales</taxon>
        <taxon>Helicobacteraceae</taxon>
        <taxon>Helicobacter</taxon>
    </lineage>
</organism>
<dbReference type="EMBL" id="CDMN01000037">
    <property type="protein sequence ID" value="CRF44419.1"/>
    <property type="molecule type" value="Genomic_DNA"/>
</dbReference>
<dbReference type="RefSeq" id="WP_053941457.1">
    <property type="nucleotide sequence ID" value="NZ_CDMH01000047.1"/>
</dbReference>
<dbReference type="EMBL" id="CDML01000048">
    <property type="protein sequence ID" value="CRF41703.1"/>
    <property type="molecule type" value="Genomic_DNA"/>
</dbReference>
<reference evidence="4" key="2">
    <citation type="submission" date="2014-12" db="EMBL/GenBank/DDBJ databases">
        <authorList>
            <person name="Smet A."/>
        </authorList>
    </citation>
    <scope>NUCLEOTIDE SEQUENCE [LARGE SCALE GENOMIC DNA]</scope>
</reference>
<evidence type="ECO:0000313" key="2">
    <source>
        <dbReference type="EMBL" id="CRF42851.1"/>
    </source>
</evidence>
<evidence type="ECO:0000313" key="4">
    <source>
        <dbReference type="Proteomes" id="UP000038622"/>
    </source>
</evidence>
<dbReference type="Proteomes" id="UP000045175">
    <property type="component" value="Unassembled WGS sequence"/>
</dbReference>
<name>A0A0K2X9V8_9HELI</name>
<sequence>MIQNLLILYNPFYQENVIELHLEILKEKGKVAFGKIRPKSKDQEHKHPQTLERIYQSTTSQNFLQLFLTNFASLFVAKVEAVQKDLEGVSAPEYYFSEDRKFSVEAWFIITDMRELERNDFIAVRDRYLPNFTTPDHNNHTFRIYGNDYDYPLAIEMKKEINYFEDPKKHYPNVFKSAEFLELKERLIELNFGATAYKLHHASLDNVIYAEMEYQKNKQDPLYDFGPIALRYSKILEQEAYALFKDLVRFLAQNNPKILEMRYFSHSKKENTPLGQILSDDYKDKPVLADYKNIIALPSLQQPLLDLLPSPMRLFLSKTLLEVIEIFRPIRNKSAHGNERTSLKEAQALRNKILGITGTNILKEIANYKATLTPPKPKNSPKKVLENIGGIRVVGYQ</sequence>
<gene>
    <name evidence="1" type="ORF">HAL011_15110</name>
    <name evidence="2" type="ORF">HAL013_10610</name>
    <name evidence="3" type="ORF">HAL09_10010</name>
</gene>
<dbReference type="Proteomes" id="UP000041394">
    <property type="component" value="Unassembled WGS sequence"/>
</dbReference>
<dbReference type="InterPro" id="IPR049682">
    <property type="entry name" value="HP0729-like"/>
</dbReference>
<protein>
    <recommendedName>
        <fullName evidence="7">ATP /GTP binding protein</fullName>
    </recommendedName>
</protein>
<dbReference type="EMBL" id="CDMH01000047">
    <property type="protein sequence ID" value="CRF42851.1"/>
    <property type="molecule type" value="Genomic_DNA"/>
</dbReference>
<reference evidence="5 6" key="3">
    <citation type="submission" date="2014-12" db="EMBL/GenBank/DDBJ databases">
        <authorList>
            <person name="Jaenicke S."/>
        </authorList>
    </citation>
    <scope>NUCLEOTIDE SEQUENCE [LARGE SCALE GENOMIC DNA]</scope>
</reference>
<proteinExistence type="predicted"/>
<evidence type="ECO:0008006" key="7">
    <source>
        <dbReference type="Google" id="ProtNLM"/>
    </source>
</evidence>
<dbReference type="AlphaFoldDB" id="A0A0K2X9V8"/>
<evidence type="ECO:0000313" key="1">
    <source>
        <dbReference type="EMBL" id="CRF41703.1"/>
    </source>
</evidence>
<reference evidence="2" key="1">
    <citation type="submission" date="2014-12" db="EMBL/GenBank/DDBJ databases">
        <title>Whole genome sequences of four Staphylococcus schleiferi canine isolates.</title>
        <authorList>
            <person name="Misic A.M."/>
            <person name="Cain C."/>
            <person name="Morris D.O."/>
            <person name="Rankin S."/>
            <person name="Beiting D."/>
        </authorList>
    </citation>
    <scope>NUCLEOTIDE SEQUENCE</scope>
    <source>
        <strain evidence="1">ASB11</strain>
        <strain evidence="2">ASB13</strain>
        <strain evidence="3">ASB9</strain>
    </source>
</reference>
<dbReference type="NCBIfam" id="NF041917">
    <property type="entry name" value="HP0729_fam"/>
    <property type="match status" value="1"/>
</dbReference>
<evidence type="ECO:0000313" key="6">
    <source>
        <dbReference type="Proteomes" id="UP000045175"/>
    </source>
</evidence>